<sequence length="186" mass="20536">MKQNIGFILNILALGLFVPGIMLPIFSMNMEMQADLGSSALSTALIDKELSILGTVTELWNEQRYLVGFLILFFSVVVPLLKTSLVTVARIIRSQETKQKLLSFVTSIGKWSMADVFVVAIFLAVLSTDHASTTSTEQINMGLFKITFELSSQTLSNVGLGFWFFTAYCLISLAGTQLFYRGVKQG</sequence>
<evidence type="ECO:0000313" key="3">
    <source>
        <dbReference type="Proteomes" id="UP001333710"/>
    </source>
</evidence>
<gene>
    <name evidence="2" type="ORF">MACH26_07530</name>
</gene>
<reference evidence="2" key="1">
    <citation type="submission" date="2023-01" db="EMBL/GenBank/DDBJ databases">
        <title>Complete genome sequence of Planctobacterium marinum strain Dej080120_11.</title>
        <authorList>
            <person name="Ueki S."/>
            <person name="Maruyama F."/>
        </authorList>
    </citation>
    <scope>NUCLEOTIDE SEQUENCE</scope>
    <source>
        <strain evidence="2">Dej080120_11</strain>
    </source>
</reference>
<keyword evidence="1" id="KW-0812">Transmembrane</keyword>
<proteinExistence type="predicted"/>
<organism evidence="2 3">
    <name type="scientific">Planctobacterium marinum</name>
    <dbReference type="NCBI Taxonomy" id="1631968"/>
    <lineage>
        <taxon>Bacteria</taxon>
        <taxon>Pseudomonadati</taxon>
        <taxon>Pseudomonadota</taxon>
        <taxon>Gammaproteobacteria</taxon>
        <taxon>Alteromonadales</taxon>
        <taxon>Alteromonadaceae</taxon>
        <taxon>Planctobacterium</taxon>
    </lineage>
</organism>
<dbReference type="Proteomes" id="UP001333710">
    <property type="component" value="Chromosome"/>
</dbReference>
<name>A0AA48HMJ9_9ALTE</name>
<keyword evidence="3" id="KW-1185">Reference proteome</keyword>
<protein>
    <submittedName>
        <fullName evidence="2">Paraquat-inducible membrane protein PqiA family</fullName>
    </submittedName>
</protein>
<feature type="transmembrane region" description="Helical" evidence="1">
    <location>
        <begin position="160"/>
        <end position="180"/>
    </location>
</feature>
<dbReference type="AlphaFoldDB" id="A0AA48HMJ9"/>
<evidence type="ECO:0000313" key="2">
    <source>
        <dbReference type="EMBL" id="BDX05232.1"/>
    </source>
</evidence>
<dbReference type="InterPro" id="IPR007498">
    <property type="entry name" value="PqiA-like"/>
</dbReference>
<dbReference type="EMBL" id="AP027272">
    <property type="protein sequence ID" value="BDX05232.1"/>
    <property type="molecule type" value="Genomic_DNA"/>
</dbReference>
<dbReference type="KEGG" id="pmaw:MACH26_07530"/>
<keyword evidence="1" id="KW-1133">Transmembrane helix</keyword>
<keyword evidence="1" id="KW-0472">Membrane</keyword>
<accession>A0AA48HMJ9</accession>
<evidence type="ECO:0000256" key="1">
    <source>
        <dbReference type="SAM" id="Phobius"/>
    </source>
</evidence>
<feature type="transmembrane region" description="Helical" evidence="1">
    <location>
        <begin position="101"/>
        <end position="126"/>
    </location>
</feature>
<feature type="transmembrane region" description="Helical" evidence="1">
    <location>
        <begin position="65"/>
        <end position="89"/>
    </location>
</feature>
<dbReference type="Pfam" id="PF04403">
    <property type="entry name" value="PqiA"/>
    <property type="match status" value="1"/>
</dbReference>
<feature type="transmembrane region" description="Helical" evidence="1">
    <location>
        <begin position="7"/>
        <end position="26"/>
    </location>
</feature>
<dbReference type="RefSeq" id="WP_338291198.1">
    <property type="nucleotide sequence ID" value="NZ_AP027272.1"/>
</dbReference>